<feature type="region of interest" description="Disordered" evidence="1">
    <location>
        <begin position="1522"/>
        <end position="1566"/>
    </location>
</feature>
<feature type="region of interest" description="Disordered" evidence="1">
    <location>
        <begin position="307"/>
        <end position="565"/>
    </location>
</feature>
<feature type="compositionally biased region" description="Basic and acidic residues" evidence="1">
    <location>
        <begin position="827"/>
        <end position="848"/>
    </location>
</feature>
<feature type="compositionally biased region" description="Basic and acidic residues" evidence="1">
    <location>
        <begin position="324"/>
        <end position="335"/>
    </location>
</feature>
<feature type="compositionally biased region" description="Basic and acidic residues" evidence="1">
    <location>
        <begin position="241"/>
        <end position="258"/>
    </location>
</feature>
<feature type="region of interest" description="Disordered" evidence="1">
    <location>
        <begin position="116"/>
        <end position="273"/>
    </location>
</feature>
<dbReference type="RefSeq" id="XP_018140570.1">
    <property type="nucleotide sequence ID" value="XM_018287530.1"/>
</dbReference>
<feature type="region of interest" description="Disordered" evidence="1">
    <location>
        <begin position="590"/>
        <end position="626"/>
    </location>
</feature>
<proteinExistence type="predicted"/>
<feature type="domain" description="PhoD-like phosphatase" evidence="2">
    <location>
        <begin position="935"/>
        <end position="1188"/>
    </location>
</feature>
<sequence length="1682" mass="186732">MAAQQQWGRYPDSQGSQGLRDEYDDYTYPMHENRRSFDAQPPRRSRSNRASVQTSNTDALTESTFSPHSPTASSFAGAVHGLAPRPPSYQRPVFVAPSALGSAPGVVRFEGVDGVGQPAFASVPVPSVAASNRSQELVSRMSDGMSRRPDRQSSEQYRDSSFESVPQASPNGPDHSRGPPPSYRQPHGNSGPPYTGSSSNSNSNSNSGSNHPSPSSKQLKSSPLGRLAVDDDMDPEGYYTTRREEYSDGPRHRIHDVTSGRGSMAPPIIPQDIAARLPRKTYVNVSSGRRNQIANDRSPLQRLELTLDSMTKEEKRARVQAAEQRARERAARRAAEASGALPIEPPKDRRMPMPIESHNLQNYRPEPIAAAVPVAKPQSHRPESYSRDPQAYPQHQPARYQQQPPSRFPNDAPERGSVSGPPPEVQAPPEPQREREEDAESRSALPKRNLSFRERAAKNERDLPATQASPVSPPTAFFTGGPTTGMSLTRSGSNKLRKEPPAEQLTPSRPYTEKEAPRATIPKQRAATQAYAAPSRIPRAARDKELPPVPVAQEPTQGIQRRATEPIYGKEYGSDEEYVPQATRAIPVAVPAPVQNLDSEQDGTSAARRRLERQDSDHSVESAPDHRVSNLIFKDPENLHPGEGLYKPPVWLDEYKKATVGSLGGTLLDLTDNHGAGADKGKAWWENGGSRKSSTYSSRPRKAEAFDGEYDDTNAPTRFKPPLYLKCGPLLRYCGIRQEQVPTRSQNSAISDREIWRGSVMIVTQDSESSYDIAPMLRLFVQDIQLLPPPPHHVNGDLPPEYVDPIAGHPKLGRRGETVYVRPVEHLEEAKDLSRDETDEGLYERSRSPPDVPAPGGATELPQSFAGRQKRIEVDGEKLQKYKDVRGFRLHAERGCTFWRFNIEVELRNKQQRIAYRINRGPSMAFWVPPRGQAMNMMFHSCNGFSASVNPNDLSGPDPMWRDVLNNHQSQPFHVMIGGGDQIYNDCVGRECSLFDEWLDIRHPQHKHAAAFTTSMQDEMEEFYLERYCMWFSQGLFSLAASQIPMVNMYDDHDVFDGYGSYPHHYMKSPVFTGLGAVAFKYYMLFQHQSVLTETENIEPSWILGEEPGPYIQELSHSVYVSMGGKVSLLAVDCRTERTEHEVVNEKTWEKIINRMYAEVRRGQVEHLLVLLGVPIAYPRLVWLENILTSRLMDPVKALGRTGMFGKALNNIDGGVEVLDDLNDHWTAKNHKHERSVIIEDLQDLAIDKSLRITILSGDVHLAAVGQFYSNPKLGLPKHKDPRYMVNIVSSAIANTPPSDLLADVLNKRNKVHHFDKQTDESMVPLFHHGVDGKSRNNKHLLPHRNWCSIRSWSPGRTPPPTPPLSAYDRSPSPPSVMNSNGGAGGGGGLFRRLSLGGGGRSTSNRFDGSRPSVRGDRPPVSGGMGGLFRSLSRRNSTDGPRPAKLTRTMSLGSGEGKKKGFFNFGRRGSTSKPDDGGINGQWGDDNEDDGGYFVENHHPVPAVRPSGLRGGGTYEFSEFSDDDEAQFTAKPPQRAQTIGSQPAKVTRGADDVDGPDPMIRPFHRTPTGLSVKQMRKADQFAVDLEGGLDICLNVEVNCKDPTGITVPYRLLVPRLQYEYNPANDELPQAVADQPQATGFKRFLSFRKKAGRPKPKEDGPEESDREGEDYLSDESSDVPPRR</sequence>
<reference evidence="3 4" key="1">
    <citation type="journal article" date="2016" name="PLoS Pathog.">
        <title>Biosynthesis of antibiotic leucinostatins in bio-control fungus Purpureocillium lilacinum and their inhibition on phytophthora revealed by genome mining.</title>
        <authorList>
            <person name="Wang G."/>
            <person name="Liu Z."/>
            <person name="Lin R."/>
            <person name="Li E."/>
            <person name="Mao Z."/>
            <person name="Ling J."/>
            <person name="Yang Y."/>
            <person name="Yin W.B."/>
            <person name="Xie B."/>
        </authorList>
    </citation>
    <scope>NUCLEOTIDE SEQUENCE [LARGE SCALE GENOMIC DNA]</scope>
    <source>
        <strain evidence="3">170</strain>
    </source>
</reference>
<dbReference type="CDD" id="cd07389">
    <property type="entry name" value="MPP_PhoD"/>
    <property type="match status" value="1"/>
</dbReference>
<dbReference type="Proteomes" id="UP000078397">
    <property type="component" value="Unassembled WGS sequence"/>
</dbReference>
<dbReference type="Pfam" id="PF19050">
    <property type="entry name" value="PhoD_2"/>
    <property type="match status" value="2"/>
</dbReference>
<feature type="compositionally biased region" description="Basic and acidic residues" evidence="1">
    <location>
        <begin position="145"/>
        <end position="161"/>
    </location>
</feature>
<accession>A0A179FCG9</accession>
<dbReference type="InterPro" id="IPR043904">
    <property type="entry name" value="PhoD_2-like"/>
</dbReference>
<dbReference type="GeneID" id="28851524"/>
<feature type="compositionally biased region" description="Basic and acidic residues" evidence="1">
    <location>
        <begin position="612"/>
        <end position="626"/>
    </location>
</feature>
<dbReference type="PANTHER" id="PTHR46689:SF1">
    <property type="entry name" value="PHOD-LIKE PHOSPHATASE DOMAIN-CONTAINING PROTEIN"/>
    <property type="match status" value="1"/>
</dbReference>
<dbReference type="InterPro" id="IPR018946">
    <property type="entry name" value="PhoD-like_MPP"/>
</dbReference>
<feature type="compositionally biased region" description="Low complexity" evidence="1">
    <location>
        <begin position="118"/>
        <end position="131"/>
    </location>
</feature>
<dbReference type="Gene3D" id="3.60.21.70">
    <property type="entry name" value="PhoD-like phosphatase"/>
    <property type="match status" value="1"/>
</dbReference>
<evidence type="ECO:0000313" key="3">
    <source>
        <dbReference type="EMBL" id="OAQ62990.1"/>
    </source>
</evidence>
<feature type="compositionally biased region" description="Pro residues" evidence="1">
    <location>
        <begin position="420"/>
        <end position="430"/>
    </location>
</feature>
<feature type="compositionally biased region" description="Polar residues" evidence="1">
    <location>
        <begin position="48"/>
        <end position="74"/>
    </location>
</feature>
<organism evidence="3 4">
    <name type="scientific">Pochonia chlamydosporia 170</name>
    <dbReference type="NCBI Taxonomy" id="1380566"/>
    <lineage>
        <taxon>Eukaryota</taxon>
        <taxon>Fungi</taxon>
        <taxon>Dikarya</taxon>
        <taxon>Ascomycota</taxon>
        <taxon>Pezizomycotina</taxon>
        <taxon>Sordariomycetes</taxon>
        <taxon>Hypocreomycetidae</taxon>
        <taxon>Hypocreales</taxon>
        <taxon>Clavicipitaceae</taxon>
        <taxon>Pochonia</taxon>
    </lineage>
</organism>
<feature type="region of interest" description="Disordered" evidence="1">
    <location>
        <begin position="827"/>
        <end position="862"/>
    </location>
</feature>
<feature type="compositionally biased region" description="Basic and acidic residues" evidence="1">
    <location>
        <begin position="451"/>
        <end position="463"/>
    </location>
</feature>
<dbReference type="KEGG" id="pchm:VFPPC_08908"/>
<dbReference type="PANTHER" id="PTHR46689">
    <property type="entry name" value="MEMBRANE PROTEIN, PUTATIVE-RELATED"/>
    <property type="match status" value="1"/>
</dbReference>
<feature type="compositionally biased region" description="Acidic residues" evidence="1">
    <location>
        <begin position="1659"/>
        <end position="1676"/>
    </location>
</feature>
<dbReference type="STRING" id="1380566.A0A179FCG9"/>
<gene>
    <name evidence="3" type="ORF">VFPPC_08908</name>
</gene>
<protein>
    <recommendedName>
        <fullName evidence="2">PhoD-like phosphatase domain-containing protein</fullName>
    </recommendedName>
</protein>
<feature type="region of interest" description="Disordered" evidence="1">
    <location>
        <begin position="1350"/>
        <end position="1492"/>
    </location>
</feature>
<feature type="region of interest" description="Disordered" evidence="1">
    <location>
        <begin position="1645"/>
        <end position="1682"/>
    </location>
</feature>
<dbReference type="OrthoDB" id="9999821at2759"/>
<dbReference type="InterPro" id="IPR038607">
    <property type="entry name" value="PhoD-like_sf"/>
</dbReference>
<evidence type="ECO:0000259" key="2">
    <source>
        <dbReference type="Pfam" id="PF19050"/>
    </source>
</evidence>
<feature type="region of interest" description="Disordered" evidence="1">
    <location>
        <begin position="1"/>
        <end position="90"/>
    </location>
</feature>
<feature type="compositionally biased region" description="Gly residues" evidence="1">
    <location>
        <begin position="1382"/>
        <end position="1401"/>
    </location>
</feature>
<dbReference type="GO" id="GO:0016020">
    <property type="term" value="C:membrane"/>
    <property type="evidence" value="ECO:0007669"/>
    <property type="project" value="TreeGrafter"/>
</dbReference>
<keyword evidence="4" id="KW-1185">Reference proteome</keyword>
<dbReference type="EMBL" id="LSBJ02000006">
    <property type="protein sequence ID" value="OAQ62990.1"/>
    <property type="molecule type" value="Genomic_DNA"/>
</dbReference>
<evidence type="ECO:0000313" key="4">
    <source>
        <dbReference type="Proteomes" id="UP000078397"/>
    </source>
</evidence>
<feature type="compositionally biased region" description="Low complexity" evidence="1">
    <location>
        <begin position="474"/>
        <end position="485"/>
    </location>
</feature>
<name>A0A179FCG9_METCM</name>
<comment type="caution">
    <text evidence="3">The sequence shown here is derived from an EMBL/GenBank/DDBJ whole genome shotgun (WGS) entry which is preliminary data.</text>
</comment>
<evidence type="ECO:0000256" key="1">
    <source>
        <dbReference type="SAM" id="MobiDB-lite"/>
    </source>
</evidence>
<feature type="domain" description="PhoD-like phosphatase" evidence="2">
    <location>
        <begin position="1196"/>
        <end position="1355"/>
    </location>
</feature>
<feature type="compositionally biased region" description="Low complexity" evidence="1">
    <location>
        <begin position="188"/>
        <end position="224"/>
    </location>
</feature>
<feature type="compositionally biased region" description="Polar residues" evidence="1">
    <location>
        <begin position="1"/>
        <end position="17"/>
    </location>
</feature>